<dbReference type="Proteomes" id="UP000557872">
    <property type="component" value="Unassembled WGS sequence"/>
</dbReference>
<dbReference type="EMBL" id="JACBAZ010000002">
    <property type="protein sequence ID" value="NWK55119.1"/>
    <property type="molecule type" value="Genomic_DNA"/>
</dbReference>
<gene>
    <name evidence="1" type="ORF">HW115_05825</name>
</gene>
<evidence type="ECO:0000313" key="1">
    <source>
        <dbReference type="EMBL" id="NWK55119.1"/>
    </source>
</evidence>
<evidence type="ECO:0000313" key="2">
    <source>
        <dbReference type="Proteomes" id="UP000557872"/>
    </source>
</evidence>
<name>A0A851GD66_9BACT</name>
<sequence>MVLLVIVGVGYVSRPFVGKILAQAQPVTDLKVEKTVAWLDIGDTFGHALAKVALERTHQEVQYDAAYFKIDYPGGDVPGNRGTNTDVIVRSYRALGIDLQQLVHEDMKKNFRIYPQLWGAQKPDTNIDHRRVENLQRFFTRHGSEFEIPVEGVNMHDVAWGDVVVWLLPNGDSHIGIVVPGPEDRRNEMWVVHNNGEGPKWEDVLLEYQVIGHYRYDG</sequence>
<keyword evidence="2" id="KW-1185">Reference proteome</keyword>
<organism evidence="1 2">
    <name type="scientific">Oceaniferula marina</name>
    <dbReference type="NCBI Taxonomy" id="2748318"/>
    <lineage>
        <taxon>Bacteria</taxon>
        <taxon>Pseudomonadati</taxon>
        <taxon>Verrucomicrobiota</taxon>
        <taxon>Verrucomicrobiia</taxon>
        <taxon>Verrucomicrobiales</taxon>
        <taxon>Verrucomicrobiaceae</taxon>
        <taxon>Oceaniferula</taxon>
    </lineage>
</organism>
<accession>A0A851GD66</accession>
<dbReference type="AlphaFoldDB" id="A0A851GD66"/>
<dbReference type="InterPro" id="IPR009706">
    <property type="entry name" value="DUF1287"/>
</dbReference>
<reference evidence="1 2" key="1">
    <citation type="submission" date="2020-07" db="EMBL/GenBank/DDBJ databases">
        <title>Roseicoccus Jingziensis gen. nov., sp. nov., isolated from coastal seawater.</title>
        <authorList>
            <person name="Feng X."/>
        </authorList>
    </citation>
    <scope>NUCLEOTIDE SEQUENCE [LARGE SCALE GENOMIC DNA]</scope>
    <source>
        <strain evidence="1 2">N1E253</strain>
    </source>
</reference>
<comment type="caution">
    <text evidence="1">The sequence shown here is derived from an EMBL/GenBank/DDBJ whole genome shotgun (WGS) entry which is preliminary data.</text>
</comment>
<proteinExistence type="predicted"/>
<dbReference type="Pfam" id="PF06940">
    <property type="entry name" value="DUF1287"/>
    <property type="match status" value="1"/>
</dbReference>
<protein>
    <submittedName>
        <fullName evidence="1">DUF1287 domain-containing protein</fullName>
    </submittedName>
</protein>